<dbReference type="GO" id="GO:0001614">
    <property type="term" value="F:purinergic nucleotide receptor activity"/>
    <property type="evidence" value="ECO:0007669"/>
    <property type="project" value="InterPro"/>
</dbReference>
<dbReference type="GO" id="GO:0016020">
    <property type="term" value="C:membrane"/>
    <property type="evidence" value="ECO:0007669"/>
    <property type="project" value="InterPro"/>
</dbReference>
<name>A0A6I9YXZ4_9SAUR</name>
<dbReference type="KEGG" id="tsr:106554948"/>
<keyword evidence="3" id="KW-1185">Reference proteome</keyword>
<dbReference type="Proteomes" id="UP000504617">
    <property type="component" value="Unplaced"/>
</dbReference>
<dbReference type="InterPro" id="IPR046815">
    <property type="entry name" value="P2RX7_C"/>
</dbReference>
<dbReference type="GO" id="GO:0005524">
    <property type="term" value="F:ATP binding"/>
    <property type="evidence" value="ECO:0007669"/>
    <property type="project" value="InterPro"/>
</dbReference>
<dbReference type="PRINTS" id="PR01314">
    <property type="entry name" value="P2X7RECEPTOR"/>
</dbReference>
<dbReference type="PANTHER" id="PTHR36981">
    <property type="entry name" value="ZGC:195170"/>
    <property type="match status" value="1"/>
</dbReference>
<gene>
    <name evidence="4" type="primary">LOC106554948</name>
</gene>
<dbReference type="AlphaFoldDB" id="A0A6I9YXZ4"/>
<dbReference type="InterPro" id="IPR003050">
    <property type="entry name" value="P2X7_purinoceptor"/>
</dbReference>
<dbReference type="GO" id="GO:0005216">
    <property type="term" value="F:monoatomic ion channel activity"/>
    <property type="evidence" value="ECO:0007669"/>
    <property type="project" value="InterPro"/>
</dbReference>
<feature type="domain" description="P2X purinoreceptor 7 intracellular" evidence="2">
    <location>
        <begin position="1"/>
        <end position="175"/>
    </location>
</feature>
<evidence type="ECO:0000313" key="4">
    <source>
        <dbReference type="RefSeq" id="XP_013929172.1"/>
    </source>
</evidence>
<evidence type="ECO:0000259" key="2">
    <source>
        <dbReference type="Pfam" id="PF20478"/>
    </source>
</evidence>
<reference evidence="4" key="1">
    <citation type="submission" date="2025-08" db="UniProtKB">
        <authorList>
            <consortium name="RefSeq"/>
        </authorList>
    </citation>
    <scope>IDENTIFICATION</scope>
    <source>
        <tissue evidence="4">Skeletal muscle</tissue>
    </source>
</reference>
<dbReference type="GeneID" id="106554948"/>
<dbReference type="PANTHER" id="PTHR36981:SF3">
    <property type="entry name" value="UBIQUITIN-LIKE PROTEASE FAMILY PROFILE DOMAIN-CONTAINING PROTEIN"/>
    <property type="match status" value="1"/>
</dbReference>
<feature type="region of interest" description="Disordered" evidence="1">
    <location>
        <begin position="20"/>
        <end position="42"/>
    </location>
</feature>
<organism evidence="3 4">
    <name type="scientific">Thamnophis sirtalis</name>
    <dbReference type="NCBI Taxonomy" id="35019"/>
    <lineage>
        <taxon>Eukaryota</taxon>
        <taxon>Metazoa</taxon>
        <taxon>Chordata</taxon>
        <taxon>Craniata</taxon>
        <taxon>Vertebrata</taxon>
        <taxon>Euteleostomi</taxon>
        <taxon>Lepidosauria</taxon>
        <taxon>Squamata</taxon>
        <taxon>Bifurcata</taxon>
        <taxon>Unidentata</taxon>
        <taxon>Episquamata</taxon>
        <taxon>Toxicofera</taxon>
        <taxon>Serpentes</taxon>
        <taxon>Colubroidea</taxon>
        <taxon>Colubridae</taxon>
        <taxon>Natricinae</taxon>
        <taxon>Thamnophis</taxon>
    </lineage>
</organism>
<sequence length="179" mass="20675">MIDKLSETSLQNIKGRMIDKSQGDFMPSSQLPYRDRTTSPQNPEELQLLQNRREGPCFRERPSWCCCGKCRPADPFCERLCCRKTDGACIADSPFFQQLVLSRSVLEFVLLYKDPFLDLQGSGAANKPFRHCAYERYIHWRFGEGDLSSRAVIPNCCRWRIRDAFPSENGEYSGFGKRK</sequence>
<dbReference type="RefSeq" id="XP_013929172.1">
    <property type="nucleotide sequence ID" value="XM_014073697.1"/>
</dbReference>
<dbReference type="OrthoDB" id="494673at2759"/>
<accession>A0A6I9YXZ4</accession>
<dbReference type="Pfam" id="PF20478">
    <property type="entry name" value="P2RX7_C"/>
    <property type="match status" value="1"/>
</dbReference>
<evidence type="ECO:0000313" key="3">
    <source>
        <dbReference type="Proteomes" id="UP000504617"/>
    </source>
</evidence>
<protein>
    <submittedName>
        <fullName evidence="4">P2X purinoceptor 7-like</fullName>
    </submittedName>
</protein>
<proteinExistence type="predicted"/>
<evidence type="ECO:0000256" key="1">
    <source>
        <dbReference type="SAM" id="MobiDB-lite"/>
    </source>
</evidence>